<dbReference type="AlphaFoldDB" id="A0A6P7U406"/>
<evidence type="ECO:0000256" key="11">
    <source>
        <dbReference type="ARBA" id="ARBA00031871"/>
    </source>
</evidence>
<keyword evidence="3" id="KW-0285">Flavoprotein</keyword>
<evidence type="ECO:0000256" key="12">
    <source>
        <dbReference type="ARBA" id="ARBA00049494"/>
    </source>
</evidence>
<dbReference type="GO" id="GO:0006747">
    <property type="term" value="P:FAD biosynthetic process"/>
    <property type="evidence" value="ECO:0007669"/>
    <property type="project" value="TreeGrafter"/>
</dbReference>
<keyword evidence="7" id="KW-0547">Nucleotide-binding</keyword>
<sequence>MSAWKRQLVKSTNLTSSAGSLSKIEILILHISTGPEFPELTNFIQESFTKDNRKIKAVFMGTRGDDFEYSIAPFMPCDEGWPPLIRVNPILSWNYREVWNFIERYNIDQCQLYEMGFT</sequence>
<evidence type="ECO:0000313" key="15">
    <source>
        <dbReference type="RefSeq" id="XP_029656267.1"/>
    </source>
</evidence>
<dbReference type="GO" id="GO:0005524">
    <property type="term" value="F:ATP binding"/>
    <property type="evidence" value="ECO:0007669"/>
    <property type="project" value="UniProtKB-KW"/>
</dbReference>
<keyword evidence="9" id="KW-0067">ATP-binding</keyword>
<keyword evidence="6" id="KW-0548">Nucleotidyltransferase</keyword>
<evidence type="ECO:0000256" key="10">
    <source>
        <dbReference type="ARBA" id="ARBA00031145"/>
    </source>
</evidence>
<evidence type="ECO:0000256" key="1">
    <source>
        <dbReference type="ARBA" id="ARBA00004726"/>
    </source>
</evidence>
<evidence type="ECO:0000313" key="14">
    <source>
        <dbReference type="Proteomes" id="UP000515154"/>
    </source>
</evidence>
<dbReference type="Pfam" id="PF01507">
    <property type="entry name" value="PAPS_reduct"/>
    <property type="match status" value="1"/>
</dbReference>
<evidence type="ECO:0000259" key="13">
    <source>
        <dbReference type="Pfam" id="PF01507"/>
    </source>
</evidence>
<dbReference type="RefSeq" id="XP_029656267.1">
    <property type="nucleotide sequence ID" value="XM_029800407.1"/>
</dbReference>
<keyword evidence="4" id="KW-0288">FMN</keyword>
<comment type="catalytic activity">
    <reaction evidence="12">
        <text>FMN + ATP + H(+) = FAD + diphosphate</text>
        <dbReference type="Rhea" id="RHEA:17237"/>
        <dbReference type="ChEBI" id="CHEBI:15378"/>
        <dbReference type="ChEBI" id="CHEBI:30616"/>
        <dbReference type="ChEBI" id="CHEBI:33019"/>
        <dbReference type="ChEBI" id="CHEBI:57692"/>
        <dbReference type="ChEBI" id="CHEBI:58210"/>
        <dbReference type="EC" id="2.7.7.2"/>
    </reaction>
</comment>
<dbReference type="KEGG" id="osn:115230200"/>
<keyword evidence="14" id="KW-1185">Reference proteome</keyword>
<evidence type="ECO:0000256" key="6">
    <source>
        <dbReference type="ARBA" id="ARBA00022695"/>
    </source>
</evidence>
<evidence type="ECO:0000256" key="3">
    <source>
        <dbReference type="ARBA" id="ARBA00022630"/>
    </source>
</evidence>
<dbReference type="Proteomes" id="UP000515154">
    <property type="component" value="Unplaced"/>
</dbReference>
<dbReference type="PANTHER" id="PTHR23293">
    <property type="entry name" value="FAD SYNTHETASE-RELATED FMN ADENYLYLTRANSFERASE"/>
    <property type="match status" value="1"/>
</dbReference>
<name>A0A6P7U406_9MOLL</name>
<feature type="domain" description="Phosphoadenosine phosphosulphate reductase" evidence="13">
    <location>
        <begin position="54"/>
        <end position="118"/>
    </location>
</feature>
<gene>
    <name evidence="15" type="primary">LOC115230200</name>
</gene>
<comment type="pathway">
    <text evidence="1">Cofactor biosynthesis; FAD biosynthesis; FAD from FMN: step 1/1.</text>
</comment>
<keyword evidence="5" id="KW-0808">Transferase</keyword>
<proteinExistence type="predicted"/>
<protein>
    <recommendedName>
        <fullName evidence="2">FAD synthase</fullName>
        <ecNumber evidence="2">2.7.7.2</ecNumber>
    </recommendedName>
    <alternativeName>
        <fullName evidence="10">FAD pyrophosphorylase</fullName>
    </alternativeName>
    <alternativeName>
        <fullName evidence="11">FMN adenylyltransferase</fullName>
    </alternativeName>
</protein>
<dbReference type="Gene3D" id="3.40.50.620">
    <property type="entry name" value="HUPs"/>
    <property type="match status" value="1"/>
</dbReference>
<evidence type="ECO:0000256" key="2">
    <source>
        <dbReference type="ARBA" id="ARBA00012393"/>
    </source>
</evidence>
<dbReference type="InterPro" id="IPR014729">
    <property type="entry name" value="Rossmann-like_a/b/a_fold"/>
</dbReference>
<evidence type="ECO:0000256" key="5">
    <source>
        <dbReference type="ARBA" id="ARBA00022679"/>
    </source>
</evidence>
<organism evidence="14 15">
    <name type="scientific">Octopus sinensis</name>
    <name type="common">East Asian common octopus</name>
    <dbReference type="NCBI Taxonomy" id="2607531"/>
    <lineage>
        <taxon>Eukaryota</taxon>
        <taxon>Metazoa</taxon>
        <taxon>Spiralia</taxon>
        <taxon>Lophotrochozoa</taxon>
        <taxon>Mollusca</taxon>
        <taxon>Cephalopoda</taxon>
        <taxon>Coleoidea</taxon>
        <taxon>Octopodiformes</taxon>
        <taxon>Octopoda</taxon>
        <taxon>Incirrata</taxon>
        <taxon>Octopodidae</taxon>
        <taxon>Octopus</taxon>
    </lineage>
</organism>
<dbReference type="GO" id="GO:0003919">
    <property type="term" value="F:FMN adenylyltransferase activity"/>
    <property type="evidence" value="ECO:0007669"/>
    <property type="project" value="UniProtKB-EC"/>
</dbReference>
<dbReference type="EC" id="2.7.7.2" evidence="2"/>
<keyword evidence="8" id="KW-0274">FAD</keyword>
<dbReference type="SUPFAM" id="SSF52402">
    <property type="entry name" value="Adenine nucleotide alpha hydrolases-like"/>
    <property type="match status" value="1"/>
</dbReference>
<evidence type="ECO:0000256" key="7">
    <source>
        <dbReference type="ARBA" id="ARBA00022741"/>
    </source>
</evidence>
<dbReference type="InterPro" id="IPR002500">
    <property type="entry name" value="PAPS_reduct_dom"/>
</dbReference>
<evidence type="ECO:0000256" key="8">
    <source>
        <dbReference type="ARBA" id="ARBA00022827"/>
    </source>
</evidence>
<accession>A0A6P7U406</accession>
<reference evidence="15" key="1">
    <citation type="submission" date="2025-08" db="UniProtKB">
        <authorList>
            <consortium name="RefSeq"/>
        </authorList>
    </citation>
    <scope>IDENTIFICATION</scope>
</reference>
<evidence type="ECO:0000256" key="9">
    <source>
        <dbReference type="ARBA" id="ARBA00022840"/>
    </source>
</evidence>
<dbReference type="PANTHER" id="PTHR23293:SF9">
    <property type="entry name" value="FAD SYNTHASE"/>
    <property type="match status" value="1"/>
</dbReference>
<evidence type="ECO:0000256" key="4">
    <source>
        <dbReference type="ARBA" id="ARBA00022643"/>
    </source>
</evidence>